<dbReference type="Proteomes" id="UP000823872">
    <property type="component" value="Chromosome C2"/>
</dbReference>
<evidence type="ECO:0000313" key="4">
    <source>
        <dbReference type="Proteomes" id="UP000823872"/>
    </source>
</evidence>
<dbReference type="PROSITE" id="PS51257">
    <property type="entry name" value="PROKAR_LIPOPROTEIN"/>
    <property type="match status" value="1"/>
</dbReference>
<dbReference type="Pfam" id="PF13927">
    <property type="entry name" value="Ig_3"/>
    <property type="match status" value="1"/>
</dbReference>
<proteinExistence type="predicted"/>
<organism evidence="3 4">
    <name type="scientific">Felis catus</name>
    <name type="common">Cat</name>
    <name type="synonym">Felis silvestris catus</name>
    <dbReference type="NCBI Taxonomy" id="9685"/>
    <lineage>
        <taxon>Eukaryota</taxon>
        <taxon>Metazoa</taxon>
        <taxon>Chordata</taxon>
        <taxon>Craniata</taxon>
        <taxon>Vertebrata</taxon>
        <taxon>Euteleostomi</taxon>
        <taxon>Mammalia</taxon>
        <taxon>Eutheria</taxon>
        <taxon>Laurasiatheria</taxon>
        <taxon>Carnivora</taxon>
        <taxon>Feliformia</taxon>
        <taxon>Felidae</taxon>
        <taxon>Felinae</taxon>
        <taxon>Felis</taxon>
    </lineage>
</organism>
<accession>A0ABI7XI04</accession>
<name>A0ABI7XI04_FELCA</name>
<reference evidence="3 4" key="1">
    <citation type="submission" date="2021-02" db="EMBL/GenBank/DDBJ databases">
        <title>Safari Cat Assemblies.</title>
        <authorList>
            <person name="Bredemeyer K.R."/>
            <person name="Murphy W.J."/>
        </authorList>
    </citation>
    <scope>NUCLEOTIDE SEQUENCE [LARGE SCALE GENOMIC DNA]</scope>
</reference>
<keyword evidence="4" id="KW-1185">Reference proteome</keyword>
<dbReference type="InterPro" id="IPR036179">
    <property type="entry name" value="Ig-like_dom_sf"/>
</dbReference>
<reference evidence="3" key="3">
    <citation type="submission" date="2025-09" db="UniProtKB">
        <authorList>
            <consortium name="Ensembl"/>
        </authorList>
    </citation>
    <scope>IDENTIFICATION</scope>
    <source>
        <strain evidence="3">breed Abyssinian</strain>
    </source>
</reference>
<keyword evidence="1" id="KW-0732">Signal</keyword>
<gene>
    <name evidence="3" type="primary">BOC</name>
</gene>
<dbReference type="InterPro" id="IPR007110">
    <property type="entry name" value="Ig-like_dom"/>
</dbReference>
<evidence type="ECO:0000313" key="3">
    <source>
        <dbReference type="Ensembl" id="ENSFCTP00005021894.1"/>
    </source>
</evidence>
<dbReference type="Gene3D" id="2.60.40.10">
    <property type="entry name" value="Immunoglobulins"/>
    <property type="match status" value="1"/>
</dbReference>
<dbReference type="Ensembl" id="ENSFCTT00005032735.1">
    <property type="protein sequence ID" value="ENSFCTP00005021894.1"/>
    <property type="gene ID" value="ENSFCTG00005011623.1"/>
</dbReference>
<feature type="chain" id="PRO_5047275651" description="Ig-like domain-containing protein" evidence="1">
    <location>
        <begin position="27"/>
        <end position="157"/>
    </location>
</feature>
<dbReference type="SUPFAM" id="SSF48726">
    <property type="entry name" value="Immunoglobulin"/>
    <property type="match status" value="1"/>
</dbReference>
<feature type="domain" description="Ig-like" evidence="2">
    <location>
        <begin position="32"/>
        <end position="119"/>
    </location>
</feature>
<dbReference type="InterPro" id="IPR013783">
    <property type="entry name" value="Ig-like_fold"/>
</dbReference>
<protein>
    <recommendedName>
        <fullName evidence="2">Ig-like domain-containing protein</fullName>
    </recommendedName>
</protein>
<evidence type="ECO:0000259" key="2">
    <source>
        <dbReference type="PROSITE" id="PS50835"/>
    </source>
</evidence>
<reference evidence="3" key="2">
    <citation type="submission" date="2025-08" db="UniProtKB">
        <authorList>
            <consortium name="Ensembl"/>
        </authorList>
    </citation>
    <scope>IDENTIFICATION</scope>
    <source>
        <strain evidence="3">breed Abyssinian</strain>
    </source>
</reference>
<sequence length="157" mass="16607">MMTTRREKRPAVTLACLLLATAGCFADLNQVPQVTVQPSSTVQKLGGTVILGCVVEPPWMNATWRLNGKELNGSDDALGILITRGTLVVTALNNHTVGRYQCVARMPAGAVASVPATVTLASECCSFVLLPRCPLSNSLPFSLSPPGPSHPMSFVFI</sequence>
<feature type="signal peptide" evidence="1">
    <location>
        <begin position="1"/>
        <end position="26"/>
    </location>
</feature>
<evidence type="ECO:0000256" key="1">
    <source>
        <dbReference type="SAM" id="SignalP"/>
    </source>
</evidence>
<dbReference type="PROSITE" id="PS50835">
    <property type="entry name" value="IG_LIKE"/>
    <property type="match status" value="1"/>
</dbReference>
<dbReference type="GeneTree" id="ENSGT00940000158810"/>